<sequence>MAEGKIKRVTDKGFGFIETDSGSDMFFHSSALEGVNYDDLREGQLVSYNVGSGPKGPRAENVQLLED</sequence>
<organism evidence="6 7">
    <name type="scientific">Novipirellula galeiformis</name>
    <dbReference type="NCBI Taxonomy" id="2528004"/>
    <lineage>
        <taxon>Bacteria</taxon>
        <taxon>Pseudomonadati</taxon>
        <taxon>Planctomycetota</taxon>
        <taxon>Planctomycetia</taxon>
        <taxon>Pirellulales</taxon>
        <taxon>Pirellulaceae</taxon>
        <taxon>Novipirellula</taxon>
    </lineage>
</organism>
<feature type="region of interest" description="Disordered" evidence="4">
    <location>
        <begin position="48"/>
        <end position="67"/>
    </location>
</feature>
<dbReference type="AlphaFoldDB" id="A0A5C6CLJ0"/>
<dbReference type="CDD" id="cd04458">
    <property type="entry name" value="CSP_CDS"/>
    <property type="match status" value="1"/>
</dbReference>
<keyword evidence="2" id="KW-0963">Cytoplasm</keyword>
<dbReference type="EMBL" id="SJPT01000003">
    <property type="protein sequence ID" value="TWU24427.1"/>
    <property type="molecule type" value="Genomic_DNA"/>
</dbReference>
<protein>
    <submittedName>
        <fullName evidence="6">Cold shock protein CspD</fullName>
    </submittedName>
</protein>
<dbReference type="PROSITE" id="PS00352">
    <property type="entry name" value="CSD_1"/>
    <property type="match status" value="1"/>
</dbReference>
<evidence type="ECO:0000313" key="7">
    <source>
        <dbReference type="Proteomes" id="UP000316304"/>
    </source>
</evidence>
<dbReference type="Pfam" id="PF00313">
    <property type="entry name" value="CSD"/>
    <property type="match status" value="1"/>
</dbReference>
<dbReference type="GO" id="GO:0003676">
    <property type="term" value="F:nucleic acid binding"/>
    <property type="evidence" value="ECO:0007669"/>
    <property type="project" value="InterPro"/>
</dbReference>
<dbReference type="InterPro" id="IPR019844">
    <property type="entry name" value="CSD_CS"/>
</dbReference>
<comment type="caution">
    <text evidence="6">The sequence shown here is derived from an EMBL/GenBank/DDBJ whole genome shotgun (WGS) entry which is preliminary data.</text>
</comment>
<comment type="subcellular location">
    <subcellularLocation>
        <location evidence="1 3">Cytoplasm</location>
    </subcellularLocation>
</comment>
<evidence type="ECO:0000256" key="3">
    <source>
        <dbReference type="RuleBase" id="RU000408"/>
    </source>
</evidence>
<dbReference type="InterPro" id="IPR011129">
    <property type="entry name" value="CSD"/>
</dbReference>
<dbReference type="RefSeq" id="WP_146594596.1">
    <property type="nucleotide sequence ID" value="NZ_SJPT01000003.1"/>
</dbReference>
<keyword evidence="7" id="KW-1185">Reference proteome</keyword>
<reference evidence="6 7" key="1">
    <citation type="submission" date="2019-02" db="EMBL/GenBank/DDBJ databases">
        <title>Deep-cultivation of Planctomycetes and their phenomic and genomic characterization uncovers novel biology.</title>
        <authorList>
            <person name="Wiegand S."/>
            <person name="Jogler M."/>
            <person name="Boedeker C."/>
            <person name="Pinto D."/>
            <person name="Vollmers J."/>
            <person name="Rivas-Marin E."/>
            <person name="Kohn T."/>
            <person name="Peeters S.H."/>
            <person name="Heuer A."/>
            <person name="Rast P."/>
            <person name="Oberbeckmann S."/>
            <person name="Bunk B."/>
            <person name="Jeske O."/>
            <person name="Meyerdierks A."/>
            <person name="Storesund J.E."/>
            <person name="Kallscheuer N."/>
            <person name="Luecker S."/>
            <person name="Lage O.M."/>
            <person name="Pohl T."/>
            <person name="Merkel B.J."/>
            <person name="Hornburger P."/>
            <person name="Mueller R.-W."/>
            <person name="Bruemmer F."/>
            <person name="Labrenz M."/>
            <person name="Spormann A.M."/>
            <person name="Op Den Camp H."/>
            <person name="Overmann J."/>
            <person name="Amann R."/>
            <person name="Jetten M.S.M."/>
            <person name="Mascher T."/>
            <person name="Medema M.H."/>
            <person name="Devos D.P."/>
            <person name="Kaster A.-K."/>
            <person name="Ovreas L."/>
            <person name="Rohde M."/>
            <person name="Galperin M.Y."/>
            <person name="Jogler C."/>
        </authorList>
    </citation>
    <scope>NUCLEOTIDE SEQUENCE [LARGE SCALE GENOMIC DNA]</scope>
    <source>
        <strain evidence="6 7">Pla52o</strain>
    </source>
</reference>
<dbReference type="SMART" id="SM00357">
    <property type="entry name" value="CSP"/>
    <property type="match status" value="1"/>
</dbReference>
<evidence type="ECO:0000313" key="6">
    <source>
        <dbReference type="EMBL" id="TWU24427.1"/>
    </source>
</evidence>
<dbReference type="InterPro" id="IPR012156">
    <property type="entry name" value="Cold_shock_CspA"/>
</dbReference>
<proteinExistence type="predicted"/>
<dbReference type="PIRSF" id="PIRSF002599">
    <property type="entry name" value="Cold_shock_A"/>
    <property type="match status" value="1"/>
</dbReference>
<dbReference type="Proteomes" id="UP000316304">
    <property type="component" value="Unassembled WGS sequence"/>
</dbReference>
<dbReference type="SUPFAM" id="SSF50249">
    <property type="entry name" value="Nucleic acid-binding proteins"/>
    <property type="match status" value="1"/>
</dbReference>
<evidence type="ECO:0000256" key="1">
    <source>
        <dbReference type="ARBA" id="ARBA00004496"/>
    </source>
</evidence>
<feature type="domain" description="CSD" evidence="5">
    <location>
        <begin position="1"/>
        <end position="64"/>
    </location>
</feature>
<gene>
    <name evidence="6" type="primary">cspD</name>
    <name evidence="6" type="ORF">Pla52o_23540</name>
</gene>
<accession>A0A5C6CLJ0</accession>
<dbReference type="PROSITE" id="PS51857">
    <property type="entry name" value="CSD_2"/>
    <property type="match status" value="1"/>
</dbReference>
<dbReference type="GO" id="GO:0005829">
    <property type="term" value="C:cytosol"/>
    <property type="evidence" value="ECO:0007669"/>
    <property type="project" value="UniProtKB-ARBA"/>
</dbReference>
<dbReference type="InterPro" id="IPR012340">
    <property type="entry name" value="NA-bd_OB-fold"/>
</dbReference>
<name>A0A5C6CLJ0_9BACT</name>
<dbReference type="Gene3D" id="2.40.50.140">
    <property type="entry name" value="Nucleic acid-binding proteins"/>
    <property type="match status" value="1"/>
</dbReference>
<dbReference type="OrthoDB" id="9805039at2"/>
<dbReference type="InterPro" id="IPR002059">
    <property type="entry name" value="CSP_DNA-bd"/>
</dbReference>
<evidence type="ECO:0000256" key="2">
    <source>
        <dbReference type="ARBA" id="ARBA00022490"/>
    </source>
</evidence>
<evidence type="ECO:0000256" key="4">
    <source>
        <dbReference type="SAM" id="MobiDB-lite"/>
    </source>
</evidence>
<evidence type="ECO:0000259" key="5">
    <source>
        <dbReference type="PROSITE" id="PS51857"/>
    </source>
</evidence>